<evidence type="ECO:0000313" key="10">
    <source>
        <dbReference type="Proteomes" id="UP000029857"/>
    </source>
</evidence>
<gene>
    <name evidence="9" type="ORF">LS79_008985</name>
</gene>
<evidence type="ECO:0000256" key="2">
    <source>
        <dbReference type="ARBA" id="ARBA00022649"/>
    </source>
</evidence>
<evidence type="ECO:0000256" key="1">
    <source>
        <dbReference type="ARBA" id="ARBA00001946"/>
    </source>
</evidence>
<evidence type="ECO:0000259" key="8">
    <source>
        <dbReference type="Pfam" id="PF01850"/>
    </source>
</evidence>
<keyword evidence="2" id="KW-1277">Toxin-antitoxin system</keyword>
<comment type="caution">
    <text evidence="9">The sequence shown here is derived from an EMBL/GenBank/DDBJ whole genome shotgun (WGS) entry which is preliminary data.</text>
</comment>
<evidence type="ECO:0000256" key="4">
    <source>
        <dbReference type="ARBA" id="ARBA00022723"/>
    </source>
</evidence>
<protein>
    <submittedName>
        <fullName evidence="9">Type II toxin-antitoxin system VapC family toxin</fullName>
    </submittedName>
</protein>
<dbReference type="GO" id="GO:0016787">
    <property type="term" value="F:hydrolase activity"/>
    <property type="evidence" value="ECO:0007669"/>
    <property type="project" value="UniProtKB-KW"/>
</dbReference>
<sequence>MAKIMLDTNICIYTINNKPQHIKDKFLQYKINDIAISSISVAELYFGVEKSQYKQANTNALDTFLTHLEVIDFTHKEALVYAKIRADLEYKKSLIGAMDMLISAVDLANDLTLITNNTKEFQRVKNLKIENWV</sequence>
<dbReference type="CDD" id="cd09881">
    <property type="entry name" value="PIN_VapC4-5_FitB-like"/>
    <property type="match status" value="1"/>
</dbReference>
<dbReference type="PANTHER" id="PTHR33653">
    <property type="entry name" value="RIBONUCLEASE VAPC2"/>
    <property type="match status" value="1"/>
</dbReference>
<dbReference type="InterPro" id="IPR002716">
    <property type="entry name" value="PIN_dom"/>
</dbReference>
<evidence type="ECO:0000256" key="6">
    <source>
        <dbReference type="ARBA" id="ARBA00022842"/>
    </source>
</evidence>
<dbReference type="GO" id="GO:0004518">
    <property type="term" value="F:nuclease activity"/>
    <property type="evidence" value="ECO:0007669"/>
    <property type="project" value="UniProtKB-KW"/>
</dbReference>
<proteinExistence type="inferred from homology"/>
<evidence type="ECO:0000256" key="5">
    <source>
        <dbReference type="ARBA" id="ARBA00022801"/>
    </source>
</evidence>
<dbReference type="Gene3D" id="3.40.50.1010">
    <property type="entry name" value="5'-nuclease"/>
    <property type="match status" value="1"/>
</dbReference>
<dbReference type="GO" id="GO:0046872">
    <property type="term" value="F:metal ion binding"/>
    <property type="evidence" value="ECO:0007669"/>
    <property type="project" value="UniProtKB-KW"/>
</dbReference>
<evidence type="ECO:0000313" key="9">
    <source>
        <dbReference type="EMBL" id="TLE08913.1"/>
    </source>
</evidence>
<dbReference type="EMBL" id="JRPJ02000039">
    <property type="protein sequence ID" value="TLE08913.1"/>
    <property type="molecule type" value="Genomic_DNA"/>
</dbReference>
<comment type="similarity">
    <text evidence="7">Belongs to the PINc/VapC protein family.</text>
</comment>
<comment type="cofactor">
    <cofactor evidence="1">
        <name>Mg(2+)</name>
        <dbReference type="ChEBI" id="CHEBI:18420"/>
    </cofactor>
</comment>
<dbReference type="PANTHER" id="PTHR33653:SF1">
    <property type="entry name" value="RIBONUCLEASE VAPC2"/>
    <property type="match status" value="1"/>
</dbReference>
<reference evidence="9 10" key="1">
    <citation type="journal article" date="2014" name="Genome Announc.">
        <title>Draft genome sequences of eight enterohepatic helicobacter species isolated from both laboratory and wild rodents.</title>
        <authorList>
            <person name="Sheh A."/>
            <person name="Shen Z."/>
            <person name="Fox J.G."/>
        </authorList>
    </citation>
    <scope>NUCLEOTIDE SEQUENCE [LARGE SCALE GENOMIC DNA]</scope>
    <source>
        <strain evidence="9 10">ATCC 49320</strain>
    </source>
</reference>
<keyword evidence="4" id="KW-0479">Metal-binding</keyword>
<keyword evidence="3" id="KW-0540">Nuclease</keyword>
<organism evidence="9 10">
    <name type="scientific">Helicobacter bilis</name>
    <dbReference type="NCBI Taxonomy" id="37372"/>
    <lineage>
        <taxon>Bacteria</taxon>
        <taxon>Pseudomonadati</taxon>
        <taxon>Campylobacterota</taxon>
        <taxon>Epsilonproteobacteria</taxon>
        <taxon>Campylobacterales</taxon>
        <taxon>Helicobacteraceae</taxon>
        <taxon>Helicobacter</taxon>
    </lineage>
</organism>
<keyword evidence="6" id="KW-0460">Magnesium</keyword>
<dbReference type="SUPFAM" id="SSF88723">
    <property type="entry name" value="PIN domain-like"/>
    <property type="match status" value="1"/>
</dbReference>
<feature type="domain" description="PIN" evidence="8">
    <location>
        <begin position="4"/>
        <end position="125"/>
    </location>
</feature>
<evidence type="ECO:0000256" key="3">
    <source>
        <dbReference type="ARBA" id="ARBA00022722"/>
    </source>
</evidence>
<dbReference type="AlphaFoldDB" id="A0A4U8U6H6"/>
<dbReference type="InterPro" id="IPR050556">
    <property type="entry name" value="Type_II_TA_system_RNase"/>
</dbReference>
<dbReference type="Pfam" id="PF01850">
    <property type="entry name" value="PIN"/>
    <property type="match status" value="1"/>
</dbReference>
<dbReference type="RefSeq" id="WP_034565543.1">
    <property type="nucleotide sequence ID" value="NZ_CAMCCI010000034.1"/>
</dbReference>
<accession>A0A4U8U6H6</accession>
<evidence type="ECO:0000256" key="7">
    <source>
        <dbReference type="ARBA" id="ARBA00038093"/>
    </source>
</evidence>
<keyword evidence="5" id="KW-0378">Hydrolase</keyword>
<dbReference type="Proteomes" id="UP000029857">
    <property type="component" value="Unassembled WGS sequence"/>
</dbReference>
<dbReference type="InterPro" id="IPR029060">
    <property type="entry name" value="PIN-like_dom_sf"/>
</dbReference>
<name>A0A4U8U6H6_9HELI</name>